<sequence length="426" mass="48564">MLRLRTLERLFVLISLLLLSSDLLPLWRRISGFDFSVVEGDPLQRAVFAGIFTVSFLLLILRSRRTLDTLRAGIFLWPLLGWALLSVLWSEVPEVTIRREIALLGTTVFGIYLASRFEHGEFLRLLGWTLLISVVLSYLFIFLIPDWGIMEDTRGEAWCGIYVHKNGLGRMAALAAIVFLLLTRSEPRRRYVWWSSLILAIGLLLGSRSATALVVLISLLLFLPVIKILRMRYDLVIPLLIMLVMVAGALTWFISTNIEKLLEILGRDATLTGRTYLWEAVIFMASQRPWLGYGYEAFWLGWDGPSALVWQSISFQAPHAHNSFLDLWLTLGFIGIGLFAISYLTALGQALKSLKKTEEYLALWPTIYLLFMLLYSISESSILRQYSVLWVLYVAVVLGVDRGSYRTDVRAKREGIKRYAVTTDIQ</sequence>
<feature type="transmembrane region" description="Helical" evidence="5">
    <location>
        <begin position="236"/>
        <end position="255"/>
    </location>
</feature>
<comment type="subcellular location">
    <subcellularLocation>
        <location evidence="1">Membrane</location>
        <topology evidence="1">Multi-pass membrane protein</topology>
    </subcellularLocation>
</comment>
<comment type="caution">
    <text evidence="7">The sequence shown here is derived from an EMBL/GenBank/DDBJ whole genome shotgun (WGS) entry which is preliminary data.</text>
</comment>
<organism evidence="7 8">
    <name type="scientific">Fervidicola ferrireducens</name>
    <dbReference type="NCBI Taxonomy" id="520764"/>
    <lineage>
        <taxon>Bacteria</taxon>
        <taxon>Bacillati</taxon>
        <taxon>Bacillota</taxon>
        <taxon>Clostridia</taxon>
        <taxon>Thermosediminibacterales</taxon>
        <taxon>Thermosediminibacteraceae</taxon>
        <taxon>Fervidicola</taxon>
    </lineage>
</organism>
<evidence type="ECO:0000313" key="7">
    <source>
        <dbReference type="EMBL" id="KXG78338.1"/>
    </source>
</evidence>
<feature type="transmembrane region" description="Helical" evidence="5">
    <location>
        <begin position="42"/>
        <end position="61"/>
    </location>
</feature>
<name>A0A140LCR3_9FIRM</name>
<feature type="transmembrane region" description="Helical" evidence="5">
    <location>
        <begin position="360"/>
        <end position="377"/>
    </location>
</feature>
<dbReference type="PANTHER" id="PTHR37422:SF17">
    <property type="entry name" value="O-ANTIGEN LIGASE"/>
    <property type="match status" value="1"/>
</dbReference>
<dbReference type="OrthoDB" id="1951378at2"/>
<evidence type="ECO:0000256" key="4">
    <source>
        <dbReference type="ARBA" id="ARBA00023136"/>
    </source>
</evidence>
<dbReference type="GO" id="GO:0016020">
    <property type="term" value="C:membrane"/>
    <property type="evidence" value="ECO:0007669"/>
    <property type="project" value="UniProtKB-SubCell"/>
</dbReference>
<evidence type="ECO:0000256" key="1">
    <source>
        <dbReference type="ARBA" id="ARBA00004141"/>
    </source>
</evidence>
<protein>
    <recommendedName>
        <fullName evidence="6">O-antigen ligase-related domain-containing protein</fullName>
    </recommendedName>
</protein>
<evidence type="ECO:0000256" key="3">
    <source>
        <dbReference type="ARBA" id="ARBA00022989"/>
    </source>
</evidence>
<feature type="transmembrane region" description="Helical" evidence="5">
    <location>
        <begin position="383"/>
        <end position="400"/>
    </location>
</feature>
<dbReference type="InterPro" id="IPR051533">
    <property type="entry name" value="WaaL-like"/>
</dbReference>
<feature type="transmembrane region" description="Helical" evidence="5">
    <location>
        <begin position="125"/>
        <end position="147"/>
    </location>
</feature>
<feature type="domain" description="O-antigen ligase-related" evidence="6">
    <location>
        <begin position="197"/>
        <end position="339"/>
    </location>
</feature>
<gene>
    <name evidence="7" type="ORF">AN618_04040</name>
</gene>
<dbReference type="AlphaFoldDB" id="A0A140LCR3"/>
<dbReference type="PANTHER" id="PTHR37422">
    <property type="entry name" value="TEICHURONIC ACID BIOSYNTHESIS PROTEIN TUAE"/>
    <property type="match status" value="1"/>
</dbReference>
<proteinExistence type="predicted"/>
<keyword evidence="3 5" id="KW-1133">Transmembrane helix</keyword>
<keyword evidence="2 5" id="KW-0812">Transmembrane</keyword>
<dbReference type="EMBL" id="LOED01000003">
    <property type="protein sequence ID" value="KXG78338.1"/>
    <property type="molecule type" value="Genomic_DNA"/>
</dbReference>
<feature type="transmembrane region" description="Helical" evidence="5">
    <location>
        <begin position="212"/>
        <end position="229"/>
    </location>
</feature>
<reference evidence="7 8" key="1">
    <citation type="submission" date="2015-12" db="EMBL/GenBank/DDBJ databases">
        <title>Draft genome sequnece of Fervidicola ferrireducens strain Y170.</title>
        <authorList>
            <person name="Patel B.K."/>
        </authorList>
    </citation>
    <scope>NUCLEOTIDE SEQUENCE [LARGE SCALE GENOMIC DNA]</scope>
    <source>
        <strain evidence="7 8">Y170</strain>
    </source>
</reference>
<accession>A0A140LCR3</accession>
<evidence type="ECO:0000313" key="8">
    <source>
        <dbReference type="Proteomes" id="UP000070427"/>
    </source>
</evidence>
<dbReference type="Proteomes" id="UP000070427">
    <property type="component" value="Unassembled WGS sequence"/>
</dbReference>
<feature type="transmembrane region" description="Helical" evidence="5">
    <location>
        <begin position="327"/>
        <end position="348"/>
    </location>
</feature>
<feature type="transmembrane region" description="Helical" evidence="5">
    <location>
        <begin position="190"/>
        <end position="206"/>
    </location>
</feature>
<dbReference type="STRING" id="520764.AN618_04040"/>
<evidence type="ECO:0000256" key="5">
    <source>
        <dbReference type="SAM" id="Phobius"/>
    </source>
</evidence>
<dbReference type="RefSeq" id="WP_066351443.1">
    <property type="nucleotide sequence ID" value="NZ_LOED01000003.1"/>
</dbReference>
<dbReference type="PATRIC" id="fig|520764.3.peg.428"/>
<evidence type="ECO:0000259" key="6">
    <source>
        <dbReference type="Pfam" id="PF04932"/>
    </source>
</evidence>
<evidence type="ECO:0000256" key="2">
    <source>
        <dbReference type="ARBA" id="ARBA00022692"/>
    </source>
</evidence>
<dbReference type="InterPro" id="IPR007016">
    <property type="entry name" value="O-antigen_ligase-rel_domated"/>
</dbReference>
<dbReference type="InParanoid" id="A0A140LCR3"/>
<keyword evidence="8" id="KW-1185">Reference proteome</keyword>
<dbReference type="Pfam" id="PF04932">
    <property type="entry name" value="Wzy_C"/>
    <property type="match status" value="1"/>
</dbReference>
<feature type="transmembrane region" description="Helical" evidence="5">
    <location>
        <begin position="167"/>
        <end position="183"/>
    </location>
</feature>
<keyword evidence="4 5" id="KW-0472">Membrane</keyword>
<feature type="transmembrane region" description="Helical" evidence="5">
    <location>
        <begin position="96"/>
        <end position="113"/>
    </location>
</feature>
<feature type="transmembrane region" description="Helical" evidence="5">
    <location>
        <begin position="73"/>
        <end position="90"/>
    </location>
</feature>